<dbReference type="Proteomes" id="UP000198870">
    <property type="component" value="Unassembled WGS sequence"/>
</dbReference>
<proteinExistence type="predicted"/>
<dbReference type="OrthoDB" id="12860at2"/>
<dbReference type="InterPro" id="IPR050990">
    <property type="entry name" value="UPF0237/GcvR_regulator"/>
</dbReference>
<feature type="domain" description="ACT" evidence="1">
    <location>
        <begin position="95"/>
        <end position="183"/>
    </location>
</feature>
<name>A0A1G5DZI1_9BACT</name>
<dbReference type="AlphaFoldDB" id="A0A1G5DZI1"/>
<feature type="domain" description="ACT" evidence="1">
    <location>
        <begin position="5"/>
        <end position="78"/>
    </location>
</feature>
<dbReference type="Gene3D" id="3.30.70.260">
    <property type="match status" value="2"/>
</dbReference>
<keyword evidence="3" id="KW-1185">Reference proteome</keyword>
<dbReference type="PROSITE" id="PS51671">
    <property type="entry name" value="ACT"/>
    <property type="match status" value="2"/>
</dbReference>
<evidence type="ECO:0000313" key="3">
    <source>
        <dbReference type="Proteomes" id="UP000198870"/>
    </source>
</evidence>
<dbReference type="STRING" id="419481.SAMN05216233_10582"/>
<dbReference type="RefSeq" id="WP_092210252.1">
    <property type="nucleotide sequence ID" value="NZ_FMUX01000005.1"/>
</dbReference>
<dbReference type="PANTHER" id="PTHR34875:SF6">
    <property type="entry name" value="UPF0237 PROTEIN MJ1558"/>
    <property type="match status" value="1"/>
</dbReference>
<dbReference type="PANTHER" id="PTHR34875">
    <property type="entry name" value="UPF0237 PROTEIN MJ1558"/>
    <property type="match status" value="1"/>
</dbReference>
<evidence type="ECO:0000259" key="1">
    <source>
        <dbReference type="PROSITE" id="PS51671"/>
    </source>
</evidence>
<dbReference type="SUPFAM" id="SSF55021">
    <property type="entry name" value="ACT-like"/>
    <property type="match status" value="2"/>
</dbReference>
<evidence type="ECO:0000313" key="2">
    <source>
        <dbReference type="EMBL" id="SCY20124.1"/>
    </source>
</evidence>
<accession>A0A1G5DZI1</accession>
<reference evidence="2 3" key="1">
    <citation type="submission" date="2016-10" db="EMBL/GenBank/DDBJ databases">
        <authorList>
            <person name="de Groot N.N."/>
        </authorList>
    </citation>
    <scope>NUCLEOTIDE SEQUENCE [LARGE SCALE GENOMIC DNA]</scope>
    <source>
        <strain evidence="2 3">AA1</strain>
    </source>
</reference>
<organism evidence="2 3">
    <name type="scientific">Desulfoluna spongiiphila</name>
    <dbReference type="NCBI Taxonomy" id="419481"/>
    <lineage>
        <taxon>Bacteria</taxon>
        <taxon>Pseudomonadati</taxon>
        <taxon>Thermodesulfobacteriota</taxon>
        <taxon>Desulfobacteria</taxon>
        <taxon>Desulfobacterales</taxon>
        <taxon>Desulfolunaceae</taxon>
        <taxon>Desulfoluna</taxon>
    </lineage>
</organism>
<dbReference type="InterPro" id="IPR045865">
    <property type="entry name" value="ACT-like_dom_sf"/>
</dbReference>
<gene>
    <name evidence="2" type="ORF">SAMN05216233_10582</name>
</gene>
<dbReference type="InterPro" id="IPR002912">
    <property type="entry name" value="ACT_dom"/>
</dbReference>
<dbReference type="Pfam" id="PF13740">
    <property type="entry name" value="ACT_6"/>
    <property type="match status" value="1"/>
</dbReference>
<protein>
    <submittedName>
        <fullName evidence="2">Glycine cleavage system transcriptional repressor</fullName>
    </submittedName>
</protein>
<sequence>MSKIIITAIGKDRPGIISSVARVLLQLDCNIENVSQTILQSEFAGLYIVSIPAGTDLETFTEKFNGAFEAEGLQVHINPLDANEPHVESNGEHFIITTIGPDSKGLVYDISNVIAEAGVNIINLTAVFEGGDNPERNIMVYEILVPDTVDRHILSSTLKEKATSLNLALTFQHKNIFDTVNRI</sequence>
<dbReference type="EMBL" id="FMUX01000005">
    <property type="protein sequence ID" value="SCY20124.1"/>
    <property type="molecule type" value="Genomic_DNA"/>
</dbReference>